<dbReference type="AlphaFoldDB" id="A0A8I2YDM5"/>
<feature type="region of interest" description="Disordered" evidence="1">
    <location>
        <begin position="37"/>
        <end position="88"/>
    </location>
</feature>
<evidence type="ECO:0000313" key="3">
    <source>
        <dbReference type="Proteomes" id="UP000683000"/>
    </source>
</evidence>
<protein>
    <submittedName>
        <fullName evidence="2">Uncharacterized protein</fullName>
    </submittedName>
</protein>
<evidence type="ECO:0000256" key="1">
    <source>
        <dbReference type="SAM" id="MobiDB-lite"/>
    </source>
</evidence>
<evidence type="ECO:0000313" key="2">
    <source>
        <dbReference type="EMBL" id="KAG6370054.1"/>
    </source>
</evidence>
<feature type="region of interest" description="Disordered" evidence="1">
    <location>
        <begin position="1"/>
        <end position="23"/>
    </location>
</feature>
<name>A0A8I2YDM5_9AGAM</name>
<organism evidence="2 3">
    <name type="scientific">Boletus reticuloceps</name>
    <dbReference type="NCBI Taxonomy" id="495285"/>
    <lineage>
        <taxon>Eukaryota</taxon>
        <taxon>Fungi</taxon>
        <taxon>Dikarya</taxon>
        <taxon>Basidiomycota</taxon>
        <taxon>Agaricomycotina</taxon>
        <taxon>Agaricomycetes</taxon>
        <taxon>Agaricomycetidae</taxon>
        <taxon>Boletales</taxon>
        <taxon>Boletineae</taxon>
        <taxon>Boletaceae</taxon>
        <taxon>Boletoideae</taxon>
        <taxon>Boletus</taxon>
    </lineage>
</organism>
<dbReference type="EMBL" id="JAGFBS010000057">
    <property type="protein sequence ID" value="KAG6370054.1"/>
    <property type="molecule type" value="Genomic_DNA"/>
</dbReference>
<gene>
    <name evidence="2" type="ORF">JVT61DRAFT_12456</name>
</gene>
<proteinExistence type="predicted"/>
<reference evidence="2" key="1">
    <citation type="submission" date="2021-03" db="EMBL/GenBank/DDBJ databases">
        <title>Evolutionary innovations through gain and loss of genes in the ectomycorrhizal Boletales.</title>
        <authorList>
            <person name="Wu G."/>
            <person name="Miyauchi S."/>
            <person name="Morin E."/>
            <person name="Yang Z.-L."/>
            <person name="Xu J."/>
            <person name="Martin F.M."/>
        </authorList>
    </citation>
    <scope>NUCLEOTIDE SEQUENCE</scope>
    <source>
        <strain evidence="2">BR01</strain>
    </source>
</reference>
<sequence>MHTQPASSSGLKRKHMENSPASTKVCLGYLQTTLLTSSKSPNTTHAPGQMPTMPASLKRKKGYFDIQDASPPKKRTRGRKPSPYPTKGQLIGAKLEDLCIKDNNPMVQGDTNVTGEDNDRTKQSKTLGAIANAEGAVANTKVAVVNPNGKKCVKAKASDYDRGTRSVIETTIEFYCATLLCNDPYAQPVKEMDWAR</sequence>
<comment type="caution">
    <text evidence="2">The sequence shown here is derived from an EMBL/GenBank/DDBJ whole genome shotgun (WGS) entry which is preliminary data.</text>
</comment>
<keyword evidence="3" id="KW-1185">Reference proteome</keyword>
<dbReference type="OrthoDB" id="10380914at2759"/>
<feature type="compositionally biased region" description="Polar residues" evidence="1">
    <location>
        <begin position="37"/>
        <end position="46"/>
    </location>
</feature>
<feature type="compositionally biased region" description="Polar residues" evidence="1">
    <location>
        <begin position="1"/>
        <end position="10"/>
    </location>
</feature>
<dbReference type="Proteomes" id="UP000683000">
    <property type="component" value="Unassembled WGS sequence"/>
</dbReference>
<accession>A0A8I2YDM5</accession>